<dbReference type="InterPro" id="IPR037459">
    <property type="entry name" value="RhgT-like"/>
</dbReference>
<accession>A0A1M5GIQ4</accession>
<dbReference type="Pfam" id="PF13472">
    <property type="entry name" value="Lipase_GDSL_2"/>
    <property type="match status" value="1"/>
</dbReference>
<name>A0A1M5GIQ4_9BACT</name>
<keyword evidence="5" id="KW-1185">Reference proteome</keyword>
<dbReference type="InterPro" id="IPR036514">
    <property type="entry name" value="SGNH_hydro_sf"/>
</dbReference>
<evidence type="ECO:0000256" key="2">
    <source>
        <dbReference type="ARBA" id="ARBA00022801"/>
    </source>
</evidence>
<comment type="similarity">
    <text evidence="1">Belongs to the 'GDSL' lipolytic enzyme family.</text>
</comment>
<dbReference type="SUPFAM" id="SSF52266">
    <property type="entry name" value="SGNH hydrolase"/>
    <property type="match status" value="1"/>
</dbReference>
<dbReference type="STRING" id="1346286.SAMN05444362_11429"/>
<dbReference type="Proteomes" id="UP000184480">
    <property type="component" value="Unassembled WGS sequence"/>
</dbReference>
<evidence type="ECO:0000313" key="5">
    <source>
        <dbReference type="Proteomes" id="UP000184480"/>
    </source>
</evidence>
<dbReference type="CDD" id="cd01821">
    <property type="entry name" value="Rhamnogalacturan_acetylesterase_like"/>
    <property type="match status" value="1"/>
</dbReference>
<dbReference type="InterPro" id="IPR013830">
    <property type="entry name" value="SGNH_hydro"/>
</dbReference>
<proteinExistence type="inferred from homology"/>
<dbReference type="AlphaFoldDB" id="A0A1M5GIQ4"/>
<dbReference type="GO" id="GO:0016788">
    <property type="term" value="F:hydrolase activity, acting on ester bonds"/>
    <property type="evidence" value="ECO:0007669"/>
    <property type="project" value="UniProtKB-ARBA"/>
</dbReference>
<evidence type="ECO:0000313" key="4">
    <source>
        <dbReference type="EMBL" id="SHG03635.1"/>
    </source>
</evidence>
<reference evidence="5" key="1">
    <citation type="submission" date="2016-11" db="EMBL/GenBank/DDBJ databases">
        <authorList>
            <person name="Varghese N."/>
            <person name="Submissions S."/>
        </authorList>
    </citation>
    <scope>NUCLEOTIDE SEQUENCE [LARGE SCALE GENOMIC DNA]</scope>
    <source>
        <strain evidence="5">DSM 27370</strain>
    </source>
</reference>
<keyword evidence="2" id="KW-0378">Hydrolase</keyword>
<dbReference type="RefSeq" id="WP_062181698.1">
    <property type="nucleotide sequence ID" value="NZ_BBXL01000014.1"/>
</dbReference>
<feature type="domain" description="SGNH hydrolase-type esterase" evidence="3">
    <location>
        <begin position="50"/>
        <end position="196"/>
    </location>
</feature>
<evidence type="ECO:0000259" key="3">
    <source>
        <dbReference type="Pfam" id="PF13472"/>
    </source>
</evidence>
<dbReference type="OrthoDB" id="9804686at2"/>
<gene>
    <name evidence="4" type="ORF">SAMN05444362_11429</name>
</gene>
<dbReference type="Gene3D" id="3.40.50.1110">
    <property type="entry name" value="SGNH hydrolase"/>
    <property type="match status" value="1"/>
</dbReference>
<protein>
    <submittedName>
        <fullName evidence="4">Lysophospholipase L1</fullName>
    </submittedName>
</protein>
<sequence length="261" mass="29512">MKKYKILLWLLPVLLVLVSAKERPVHIFMAGDSTMALKPLSKMVLDSITGDSIAEPFPERGWGQLLPEFFDNNVEVVDYAQNGRSSRTFIEQGWWQKILDEMQAGDYVVIQFGHNDSAADRPDRYTPPEEYVKNFSMFVDQVKERGGNPVICTSVVRRRFDKNGNFLDSHGEYVELARKVARDKGVPMIDMYEKSKSLMIGLGESKSTALFLHVKSGTNRNFPGGRIDNTHFVEEGARTMAGLFVEGLKENNISSLTKNLK</sequence>
<dbReference type="PANTHER" id="PTHR43695:SF1">
    <property type="entry name" value="RHAMNOGALACTURONAN ACETYLESTERASE"/>
    <property type="match status" value="1"/>
</dbReference>
<dbReference type="PANTHER" id="PTHR43695">
    <property type="entry name" value="PUTATIVE (AFU_ORTHOLOGUE AFUA_2G17250)-RELATED"/>
    <property type="match status" value="1"/>
</dbReference>
<evidence type="ECO:0000256" key="1">
    <source>
        <dbReference type="ARBA" id="ARBA00008668"/>
    </source>
</evidence>
<organism evidence="4 5">
    <name type="scientific">Dysgonomonas macrotermitis</name>
    <dbReference type="NCBI Taxonomy" id="1346286"/>
    <lineage>
        <taxon>Bacteria</taxon>
        <taxon>Pseudomonadati</taxon>
        <taxon>Bacteroidota</taxon>
        <taxon>Bacteroidia</taxon>
        <taxon>Bacteroidales</taxon>
        <taxon>Dysgonomonadaceae</taxon>
        <taxon>Dysgonomonas</taxon>
    </lineage>
</organism>
<dbReference type="EMBL" id="FQUC01000014">
    <property type="protein sequence ID" value="SHG03635.1"/>
    <property type="molecule type" value="Genomic_DNA"/>
</dbReference>